<keyword evidence="4" id="KW-0572">Peptidoglycan-anchor</keyword>
<evidence type="ECO:0000259" key="8">
    <source>
        <dbReference type="PROSITE" id="PS50847"/>
    </source>
</evidence>
<feature type="compositionally biased region" description="Low complexity" evidence="5">
    <location>
        <begin position="130"/>
        <end position="147"/>
    </location>
</feature>
<feature type="region of interest" description="Disordered" evidence="5">
    <location>
        <begin position="43"/>
        <end position="159"/>
    </location>
</feature>
<feature type="domain" description="Gram-positive cocci surface proteins LPxTG" evidence="8">
    <location>
        <begin position="477"/>
        <end position="511"/>
    </location>
</feature>
<evidence type="ECO:0000313" key="9">
    <source>
        <dbReference type="EMBL" id="MDM7891449.1"/>
    </source>
</evidence>
<dbReference type="RefSeq" id="WP_289473228.1">
    <property type="nucleotide sequence ID" value="NZ_JAUCMN010000004.1"/>
</dbReference>
<evidence type="ECO:0000256" key="6">
    <source>
        <dbReference type="SAM" id="Phobius"/>
    </source>
</evidence>
<keyword evidence="6" id="KW-0812">Transmembrane</keyword>
<reference evidence="9 10" key="1">
    <citation type="submission" date="2023-06" db="EMBL/GenBank/DDBJ databases">
        <authorList>
            <person name="Feng G."/>
            <person name="Li J."/>
            <person name="Zhu H."/>
        </authorList>
    </citation>
    <scope>NUCLEOTIDE SEQUENCE [LARGE SCALE GENOMIC DNA]</scope>
    <source>
        <strain evidence="9 10">RHCKG28</strain>
    </source>
</reference>
<feature type="transmembrane region" description="Helical" evidence="6">
    <location>
        <begin position="488"/>
        <end position="506"/>
    </location>
</feature>
<accession>A0ABT7TRI2</accession>
<dbReference type="Proteomes" id="UP001236404">
    <property type="component" value="Unassembled WGS sequence"/>
</dbReference>
<keyword evidence="6" id="KW-0472">Membrane</keyword>
<keyword evidence="2" id="KW-0964">Secreted</keyword>
<feature type="signal peptide" evidence="7">
    <location>
        <begin position="1"/>
        <end position="36"/>
    </location>
</feature>
<evidence type="ECO:0000256" key="4">
    <source>
        <dbReference type="ARBA" id="ARBA00023088"/>
    </source>
</evidence>
<dbReference type="InterPro" id="IPR015919">
    <property type="entry name" value="Cadherin-like_sf"/>
</dbReference>
<dbReference type="InterPro" id="IPR013783">
    <property type="entry name" value="Ig-like_fold"/>
</dbReference>
<keyword evidence="6" id="KW-1133">Transmembrane helix</keyword>
<keyword evidence="3 7" id="KW-0732">Signal</keyword>
<evidence type="ECO:0000256" key="5">
    <source>
        <dbReference type="SAM" id="MobiDB-lite"/>
    </source>
</evidence>
<evidence type="ECO:0000256" key="7">
    <source>
        <dbReference type="SAM" id="SignalP"/>
    </source>
</evidence>
<evidence type="ECO:0000256" key="2">
    <source>
        <dbReference type="ARBA" id="ARBA00022525"/>
    </source>
</evidence>
<evidence type="ECO:0000256" key="1">
    <source>
        <dbReference type="ARBA" id="ARBA00022512"/>
    </source>
</evidence>
<feature type="compositionally biased region" description="Gly residues" evidence="5">
    <location>
        <begin position="120"/>
        <end position="129"/>
    </location>
</feature>
<protein>
    <recommendedName>
        <fullName evidence="8">Gram-positive cocci surface proteins LPxTG domain-containing protein</fullName>
    </recommendedName>
</protein>
<dbReference type="InterPro" id="IPR019931">
    <property type="entry name" value="LPXTG_anchor"/>
</dbReference>
<comment type="caution">
    <text evidence="9">The sequence shown here is derived from an EMBL/GenBank/DDBJ whole genome shotgun (WGS) entry which is preliminary data.</text>
</comment>
<organism evidence="9 10">
    <name type="scientific">Curtobacterium caseinilyticum</name>
    <dbReference type="NCBI Taxonomy" id="3055137"/>
    <lineage>
        <taxon>Bacteria</taxon>
        <taxon>Bacillati</taxon>
        <taxon>Actinomycetota</taxon>
        <taxon>Actinomycetes</taxon>
        <taxon>Micrococcales</taxon>
        <taxon>Microbacteriaceae</taxon>
        <taxon>Curtobacterium</taxon>
    </lineage>
</organism>
<dbReference type="PROSITE" id="PS50847">
    <property type="entry name" value="GRAM_POS_ANCHORING"/>
    <property type="match status" value="1"/>
</dbReference>
<feature type="chain" id="PRO_5046234007" description="Gram-positive cocci surface proteins LPxTG domain-containing protein" evidence="7">
    <location>
        <begin position="37"/>
        <end position="511"/>
    </location>
</feature>
<evidence type="ECO:0000256" key="3">
    <source>
        <dbReference type="ARBA" id="ARBA00022729"/>
    </source>
</evidence>
<proteinExistence type="predicted"/>
<feature type="compositionally biased region" description="Low complexity" evidence="5">
    <location>
        <begin position="73"/>
        <end position="119"/>
    </location>
</feature>
<dbReference type="EMBL" id="JAUCMN010000004">
    <property type="protein sequence ID" value="MDM7891449.1"/>
    <property type="molecule type" value="Genomic_DNA"/>
</dbReference>
<feature type="compositionally biased region" description="Low complexity" evidence="5">
    <location>
        <begin position="43"/>
        <end position="65"/>
    </location>
</feature>
<keyword evidence="1" id="KW-0134">Cell wall</keyword>
<keyword evidence="10" id="KW-1185">Reference proteome</keyword>
<dbReference type="SUPFAM" id="SSF49313">
    <property type="entry name" value="Cadherin-like"/>
    <property type="match status" value="2"/>
</dbReference>
<name>A0ABT7TRI2_9MICO</name>
<sequence>MQHSTRPRTCRAAAIAVTVAATTAVSVVGSGAVASAAPLATPAAVSTASPATTTDPTSTSTAGQGTTSGGAAGTSTTGTGTTAGTGTSTTGGTTDTGTSTTGGTTGATPSGTTSTTGGTSPTGGTGTTGTTGTTGSSTGTTSGTAAAPLAFTDPGTEADPVELTATVGTPFSHTFTTTGGNGTVAYALQANPHTEYSVNVETGVLSGTPTTPGTIDLQVVALSGGTQVTDFVRLTVAPSPLQFTEPSSPSAPLRLTATAGTPFSHRFTATGGSGPVAYAIQDSPSEDLSVNVDTGVLTSTATEARTYSFQVVALRGTATATEYVQLTVEPGAPVGVVTIVAGENADVQAWSVAPDGTIERYDGGAEAPVRVSSIPVDQGGSLSVSGLAVDRFGNRTTPASTGSPVPRSTLTSSVASDEITWVPADFASKITFPHASDHVLTISEGGASTSFTVAVRPVVAPAATVAHTTGTPTTGTLAFTGADETTPIAWAVGLLAAGAALMLRRFRRRRA</sequence>
<evidence type="ECO:0000313" key="10">
    <source>
        <dbReference type="Proteomes" id="UP001236404"/>
    </source>
</evidence>
<dbReference type="Gene3D" id="2.60.40.10">
    <property type="entry name" value="Immunoglobulins"/>
    <property type="match status" value="2"/>
</dbReference>
<gene>
    <name evidence="9" type="ORF">QUG93_07110</name>
</gene>